<keyword evidence="2" id="KW-1185">Reference proteome</keyword>
<gene>
    <name evidence="1" type="ORF">ICL07_15395</name>
</gene>
<sequence>MNLILQALKHCSALTVAVGYMLDDGLKMIWQGRVPTKNGLYLAYDPSKVSIEQVKLMERVCI</sequence>
<dbReference type="EMBL" id="JACVFC010000002">
    <property type="protein sequence ID" value="MBC9931771.1"/>
    <property type="molecule type" value="Genomic_DNA"/>
</dbReference>
<proteinExistence type="predicted"/>
<accession>A0ABR7TMR2</accession>
<dbReference type="Proteomes" id="UP000659124">
    <property type="component" value="Unassembled WGS sequence"/>
</dbReference>
<organism evidence="1 2">
    <name type="scientific">Chitinophaga qingshengii</name>
    <dbReference type="NCBI Taxonomy" id="1569794"/>
    <lineage>
        <taxon>Bacteria</taxon>
        <taxon>Pseudomonadati</taxon>
        <taxon>Bacteroidota</taxon>
        <taxon>Chitinophagia</taxon>
        <taxon>Chitinophagales</taxon>
        <taxon>Chitinophagaceae</taxon>
        <taxon>Chitinophaga</taxon>
    </lineage>
</organism>
<dbReference type="RefSeq" id="WP_188088924.1">
    <property type="nucleotide sequence ID" value="NZ_JACVFC010000002.1"/>
</dbReference>
<reference evidence="1 2" key="1">
    <citation type="submission" date="2020-09" db="EMBL/GenBank/DDBJ databases">
        <title>Genome sequences of type strains of Chitinophaga qingshengii and Chitinophaga varians.</title>
        <authorList>
            <person name="Kittiwongwattana C."/>
        </authorList>
    </citation>
    <scope>NUCLEOTIDE SEQUENCE [LARGE SCALE GENOMIC DNA]</scope>
    <source>
        <strain evidence="1 2">JCM 30026</strain>
    </source>
</reference>
<comment type="caution">
    <text evidence="1">The sequence shown here is derived from an EMBL/GenBank/DDBJ whole genome shotgun (WGS) entry which is preliminary data.</text>
</comment>
<protein>
    <submittedName>
        <fullName evidence="1">Uncharacterized protein</fullName>
    </submittedName>
</protein>
<name>A0ABR7TMR2_9BACT</name>
<evidence type="ECO:0000313" key="2">
    <source>
        <dbReference type="Proteomes" id="UP000659124"/>
    </source>
</evidence>
<evidence type="ECO:0000313" key="1">
    <source>
        <dbReference type="EMBL" id="MBC9931771.1"/>
    </source>
</evidence>